<keyword evidence="3" id="KW-0050">Antiport</keyword>
<evidence type="ECO:0000256" key="7">
    <source>
        <dbReference type="ARBA" id="ARBA00023065"/>
    </source>
</evidence>
<dbReference type="InterPro" id="IPR048279">
    <property type="entry name" value="MdtK-like"/>
</dbReference>
<feature type="transmembrane region" description="Helical" evidence="10">
    <location>
        <begin position="313"/>
        <end position="335"/>
    </location>
</feature>
<comment type="subcellular location">
    <subcellularLocation>
        <location evidence="1">Cell membrane</location>
        <topology evidence="1">Multi-pass membrane protein</topology>
    </subcellularLocation>
</comment>
<dbReference type="PANTHER" id="PTHR43298:SF2">
    <property type="entry name" value="FMN_FAD EXPORTER YEEO-RELATED"/>
    <property type="match status" value="1"/>
</dbReference>
<dbReference type="AlphaFoldDB" id="A0AAN5ANF6"/>
<feature type="transmembrane region" description="Helical" evidence="10">
    <location>
        <begin position="45"/>
        <end position="70"/>
    </location>
</feature>
<accession>A0AAN5ANF6</accession>
<keyword evidence="7" id="KW-0406">Ion transport</keyword>
<feature type="transmembrane region" description="Helical" evidence="10">
    <location>
        <begin position="162"/>
        <end position="188"/>
    </location>
</feature>
<feature type="transmembrane region" description="Helical" evidence="10">
    <location>
        <begin position="280"/>
        <end position="301"/>
    </location>
</feature>
<evidence type="ECO:0000313" key="11">
    <source>
        <dbReference type="EMBL" id="GJM62803.1"/>
    </source>
</evidence>
<proteinExistence type="predicted"/>
<evidence type="ECO:0000313" key="12">
    <source>
        <dbReference type="Proteomes" id="UP001310022"/>
    </source>
</evidence>
<feature type="transmembrane region" description="Helical" evidence="10">
    <location>
        <begin position="91"/>
        <end position="112"/>
    </location>
</feature>
<dbReference type="GO" id="GO:0005886">
    <property type="term" value="C:plasma membrane"/>
    <property type="evidence" value="ECO:0007669"/>
    <property type="project" value="UniProtKB-SubCell"/>
</dbReference>
<dbReference type="GO" id="GO:0015297">
    <property type="term" value="F:antiporter activity"/>
    <property type="evidence" value="ECO:0007669"/>
    <property type="project" value="UniProtKB-KW"/>
</dbReference>
<sequence>MAKLTEGNIISSIVKLALPIMGASFVQMAYNMADMAWLGHVNAETVAAVGTALFLVWFCSSLLMTTKIGAEVTVSQAEGAKDSPRAQRSAFTAWSLGIVMSLMATALIYGLAPQLMNLFDFEKVEVVQIGVSYLRIVSLGFVFAFGNPTMSGILNGKGNSRIPFLLTTAGLVVNICLDPLFIFGWGMIPAMGAAGAAWATVLTQGLVFIGFLLYFLKKERQNRQYWIFGKSEAIKTFKTGGPAAVQNALFAVFSMILAKIVSAYGAEAMAVQSIGIQIEAISWMTALGISTALSAFVGQNFGAQQFDRIKKGVLYALGVMSFFGLLISAVFMIFGSEIYMLFINDANAWNLGGEYLFILGVSQLFMIFEITGSGLFYGLGKAQVTSLVGIVFTGLRIPLAIFLAYQMDMGVYGVWWSVTLSSIMKGLVILALNFWELKKYSATPPAEPMGDMAVA</sequence>
<gene>
    <name evidence="11" type="ORF">PEDI_33550</name>
</gene>
<evidence type="ECO:0000256" key="2">
    <source>
        <dbReference type="ARBA" id="ARBA00022448"/>
    </source>
</evidence>
<evidence type="ECO:0000256" key="6">
    <source>
        <dbReference type="ARBA" id="ARBA00022989"/>
    </source>
</evidence>
<feature type="transmembrane region" description="Helical" evidence="10">
    <location>
        <begin position="132"/>
        <end position="150"/>
    </location>
</feature>
<evidence type="ECO:0000256" key="5">
    <source>
        <dbReference type="ARBA" id="ARBA00022692"/>
    </source>
</evidence>
<feature type="transmembrane region" description="Helical" evidence="10">
    <location>
        <begin position="355"/>
        <end position="377"/>
    </location>
</feature>
<comment type="caution">
    <text evidence="11">The sequence shown here is derived from an EMBL/GenBank/DDBJ whole genome shotgun (WGS) entry which is preliminary data.</text>
</comment>
<dbReference type="Proteomes" id="UP001310022">
    <property type="component" value="Unassembled WGS sequence"/>
</dbReference>
<keyword evidence="12" id="KW-1185">Reference proteome</keyword>
<keyword evidence="5 10" id="KW-0812">Transmembrane</keyword>
<dbReference type="EMBL" id="BQKE01000002">
    <property type="protein sequence ID" value="GJM62803.1"/>
    <property type="molecule type" value="Genomic_DNA"/>
</dbReference>
<dbReference type="PIRSF" id="PIRSF006603">
    <property type="entry name" value="DinF"/>
    <property type="match status" value="1"/>
</dbReference>
<dbReference type="PANTHER" id="PTHR43298">
    <property type="entry name" value="MULTIDRUG RESISTANCE PROTEIN NORM-RELATED"/>
    <property type="match status" value="1"/>
</dbReference>
<dbReference type="GO" id="GO:0006811">
    <property type="term" value="P:monoatomic ion transport"/>
    <property type="evidence" value="ECO:0007669"/>
    <property type="project" value="UniProtKB-KW"/>
</dbReference>
<keyword evidence="4" id="KW-1003">Cell membrane</keyword>
<evidence type="ECO:0000256" key="10">
    <source>
        <dbReference type="SAM" id="Phobius"/>
    </source>
</evidence>
<reference evidence="11 12" key="1">
    <citation type="submission" date="2021-12" db="EMBL/GenBank/DDBJ databases">
        <title>Genome sequencing of bacteria with rrn-lacking chromosome and rrn-plasmid.</title>
        <authorList>
            <person name="Anda M."/>
            <person name="Iwasaki W."/>
        </authorList>
    </citation>
    <scope>NUCLEOTIDE SEQUENCE [LARGE SCALE GENOMIC DNA]</scope>
    <source>
        <strain evidence="11 12">NBRC 15940</strain>
    </source>
</reference>
<keyword evidence="6 10" id="KW-1133">Transmembrane helix</keyword>
<dbReference type="RefSeq" id="WP_338238039.1">
    <property type="nucleotide sequence ID" value="NZ_BQKE01000002.1"/>
</dbReference>
<keyword evidence="2" id="KW-0813">Transport</keyword>
<evidence type="ECO:0000256" key="9">
    <source>
        <dbReference type="ARBA" id="ARBA00031636"/>
    </source>
</evidence>
<feature type="transmembrane region" description="Helical" evidence="10">
    <location>
        <begin position="413"/>
        <end position="435"/>
    </location>
</feature>
<keyword evidence="8 10" id="KW-0472">Membrane</keyword>
<evidence type="ECO:0000256" key="3">
    <source>
        <dbReference type="ARBA" id="ARBA00022449"/>
    </source>
</evidence>
<feature type="transmembrane region" description="Helical" evidence="10">
    <location>
        <begin position="12"/>
        <end position="33"/>
    </location>
</feature>
<evidence type="ECO:0000256" key="4">
    <source>
        <dbReference type="ARBA" id="ARBA00022475"/>
    </source>
</evidence>
<dbReference type="Pfam" id="PF01554">
    <property type="entry name" value="MatE"/>
    <property type="match status" value="2"/>
</dbReference>
<dbReference type="NCBIfam" id="TIGR00797">
    <property type="entry name" value="matE"/>
    <property type="match status" value="1"/>
</dbReference>
<feature type="transmembrane region" description="Helical" evidence="10">
    <location>
        <begin position="237"/>
        <end position="260"/>
    </location>
</feature>
<evidence type="ECO:0000256" key="8">
    <source>
        <dbReference type="ARBA" id="ARBA00023136"/>
    </source>
</evidence>
<protein>
    <recommendedName>
        <fullName evidence="9">Multidrug-efflux transporter</fullName>
    </recommendedName>
</protein>
<feature type="transmembrane region" description="Helical" evidence="10">
    <location>
        <begin position="384"/>
        <end position="407"/>
    </location>
</feature>
<feature type="transmembrane region" description="Helical" evidence="10">
    <location>
        <begin position="194"/>
        <end position="216"/>
    </location>
</feature>
<dbReference type="GO" id="GO:0042910">
    <property type="term" value="F:xenobiotic transmembrane transporter activity"/>
    <property type="evidence" value="ECO:0007669"/>
    <property type="project" value="InterPro"/>
</dbReference>
<name>A0AAN5ANF6_9BACT</name>
<dbReference type="InterPro" id="IPR002528">
    <property type="entry name" value="MATE_fam"/>
</dbReference>
<evidence type="ECO:0000256" key="1">
    <source>
        <dbReference type="ARBA" id="ARBA00004651"/>
    </source>
</evidence>
<dbReference type="CDD" id="cd13140">
    <property type="entry name" value="MATE_like_1"/>
    <property type="match status" value="1"/>
</dbReference>
<dbReference type="InterPro" id="IPR050222">
    <property type="entry name" value="MATE_MdtK"/>
</dbReference>
<organism evidence="11 12">
    <name type="scientific">Persicobacter diffluens</name>
    <dbReference type="NCBI Taxonomy" id="981"/>
    <lineage>
        <taxon>Bacteria</taxon>
        <taxon>Pseudomonadati</taxon>
        <taxon>Bacteroidota</taxon>
        <taxon>Cytophagia</taxon>
        <taxon>Cytophagales</taxon>
        <taxon>Persicobacteraceae</taxon>
        <taxon>Persicobacter</taxon>
    </lineage>
</organism>